<dbReference type="EMBL" id="JAGHKP010000001">
    <property type="protein sequence ID" value="MBO9150758.1"/>
    <property type="molecule type" value="Genomic_DNA"/>
</dbReference>
<evidence type="ECO:0000256" key="1">
    <source>
        <dbReference type="SAM" id="MobiDB-lite"/>
    </source>
</evidence>
<dbReference type="Proteomes" id="UP000679126">
    <property type="component" value="Unassembled WGS sequence"/>
</dbReference>
<sequence>MPTKKATDNKIVPEKKSAKSPFKDQTELEDDIKSFINKYKSTVINHATRISDFFEMSCYNLIVQYYEHLGYEVTIQNLKDGKYRYKCSPSGIQSNFSYFEISKKVGRKKFSFEIQHNLAVQSSFDDEIFVTPDISIIRKNSAKETIEYYDTRRKFSYVLNKDLLTFFEVKQFNPFPELIFNFIGIVNELKKSILKNKLSTTIPAHLAPSLMISGKPNKPTKKIKKSLEKRYCINIIYDIFDSGHHTFSKDGHIDLRQFGENSSSSKDESENDPFDLPF</sequence>
<gene>
    <name evidence="2" type="ORF">J7I43_00950</name>
</gene>
<accession>A0ABS3Y8V7</accession>
<organism evidence="2 3">
    <name type="scientific">Chitinophaga chungangae</name>
    <dbReference type="NCBI Taxonomy" id="2821488"/>
    <lineage>
        <taxon>Bacteria</taxon>
        <taxon>Pseudomonadati</taxon>
        <taxon>Bacteroidota</taxon>
        <taxon>Chitinophagia</taxon>
        <taxon>Chitinophagales</taxon>
        <taxon>Chitinophagaceae</taxon>
        <taxon>Chitinophaga</taxon>
    </lineage>
</organism>
<evidence type="ECO:0000313" key="2">
    <source>
        <dbReference type="EMBL" id="MBO9150758.1"/>
    </source>
</evidence>
<feature type="compositionally biased region" description="Acidic residues" evidence="1">
    <location>
        <begin position="269"/>
        <end position="278"/>
    </location>
</feature>
<evidence type="ECO:0000313" key="3">
    <source>
        <dbReference type="Proteomes" id="UP000679126"/>
    </source>
</evidence>
<name>A0ABS3Y8V7_9BACT</name>
<feature type="region of interest" description="Disordered" evidence="1">
    <location>
        <begin position="1"/>
        <end position="23"/>
    </location>
</feature>
<proteinExistence type="predicted"/>
<protein>
    <recommendedName>
        <fullName evidence="4">Restriction endonuclease</fullName>
    </recommendedName>
</protein>
<dbReference type="RefSeq" id="WP_209142318.1">
    <property type="nucleotide sequence ID" value="NZ_JAGHKP010000001.1"/>
</dbReference>
<reference evidence="3" key="1">
    <citation type="submission" date="2021-03" db="EMBL/GenBank/DDBJ databases">
        <title>Assistant Professor.</title>
        <authorList>
            <person name="Huq M.A."/>
        </authorList>
    </citation>
    <scope>NUCLEOTIDE SEQUENCE [LARGE SCALE GENOMIC DNA]</scope>
    <source>
        <strain evidence="3">MAH-28</strain>
    </source>
</reference>
<feature type="region of interest" description="Disordered" evidence="1">
    <location>
        <begin position="258"/>
        <end position="278"/>
    </location>
</feature>
<evidence type="ECO:0008006" key="4">
    <source>
        <dbReference type="Google" id="ProtNLM"/>
    </source>
</evidence>
<comment type="caution">
    <text evidence="2">The sequence shown here is derived from an EMBL/GenBank/DDBJ whole genome shotgun (WGS) entry which is preliminary data.</text>
</comment>
<keyword evidence="3" id="KW-1185">Reference proteome</keyword>